<dbReference type="RefSeq" id="XP_070059252.1">
    <property type="nucleotide sequence ID" value="XM_070203151.1"/>
</dbReference>
<reference evidence="2" key="1">
    <citation type="submission" date="2013-07" db="EMBL/GenBank/DDBJ databases">
        <authorList>
            <consortium name="The Broad Institute Genome Sequencing Platform"/>
            <person name="Cuomo C."/>
            <person name="Litvintseva A."/>
            <person name="Chen Y."/>
            <person name="Heitman J."/>
            <person name="Sun S."/>
            <person name="Springer D."/>
            <person name="Dromer F."/>
            <person name="Young S.K."/>
            <person name="Zeng Q."/>
            <person name="Gargeya S."/>
            <person name="Fitzgerald M."/>
            <person name="Abouelleil A."/>
            <person name="Alvarado L."/>
            <person name="Berlin A.M."/>
            <person name="Chapman S.B."/>
            <person name="Dewar J."/>
            <person name="Goldberg J."/>
            <person name="Griggs A."/>
            <person name="Gujja S."/>
            <person name="Hansen M."/>
            <person name="Howarth C."/>
            <person name="Imamovic A."/>
            <person name="Larimer J."/>
            <person name="McCowan C."/>
            <person name="Murphy C."/>
            <person name="Pearson M."/>
            <person name="Priest M."/>
            <person name="Roberts A."/>
            <person name="Saif S."/>
            <person name="Shea T."/>
            <person name="Sykes S."/>
            <person name="Wortman J."/>
            <person name="Nusbaum C."/>
            <person name="Birren B."/>
        </authorList>
    </citation>
    <scope>NUCLEOTIDE SEQUENCE</scope>
    <source>
        <strain evidence="2">CBS 10737</strain>
    </source>
</reference>
<dbReference type="AlphaFoldDB" id="A0AAJ8L8Q2"/>
<keyword evidence="3" id="KW-1185">Reference proteome</keyword>
<organism evidence="2 3">
    <name type="scientific">Kwoniella pini CBS 10737</name>
    <dbReference type="NCBI Taxonomy" id="1296096"/>
    <lineage>
        <taxon>Eukaryota</taxon>
        <taxon>Fungi</taxon>
        <taxon>Dikarya</taxon>
        <taxon>Basidiomycota</taxon>
        <taxon>Agaricomycotina</taxon>
        <taxon>Tremellomycetes</taxon>
        <taxon>Tremellales</taxon>
        <taxon>Cryptococcaceae</taxon>
        <taxon>Kwoniella</taxon>
    </lineage>
</organism>
<evidence type="ECO:0000313" key="3">
    <source>
        <dbReference type="Proteomes" id="UP000094020"/>
    </source>
</evidence>
<evidence type="ECO:0000313" key="2">
    <source>
        <dbReference type="EMBL" id="WWC71625.1"/>
    </source>
</evidence>
<dbReference type="EMBL" id="CP144525">
    <property type="protein sequence ID" value="WWC71625.1"/>
    <property type="molecule type" value="Genomic_DNA"/>
</dbReference>
<accession>A0AAJ8L8Q2</accession>
<dbReference type="Proteomes" id="UP000094020">
    <property type="component" value="Chromosome 7"/>
</dbReference>
<protein>
    <submittedName>
        <fullName evidence="2">Uncharacterized protein</fullName>
    </submittedName>
</protein>
<reference evidence="2" key="2">
    <citation type="submission" date="2024-02" db="EMBL/GenBank/DDBJ databases">
        <title>Comparative genomics of Cryptococcus and Kwoniella reveals pathogenesis evolution and contrasting modes of karyotype evolution via chromosome fusion or intercentromeric recombination.</title>
        <authorList>
            <person name="Coelho M.A."/>
            <person name="David-Palma M."/>
            <person name="Shea T."/>
            <person name="Bowers K."/>
            <person name="McGinley-Smith S."/>
            <person name="Mohammad A.W."/>
            <person name="Gnirke A."/>
            <person name="Yurkov A.M."/>
            <person name="Nowrousian M."/>
            <person name="Sun S."/>
            <person name="Cuomo C.A."/>
            <person name="Heitman J."/>
        </authorList>
    </citation>
    <scope>NUCLEOTIDE SEQUENCE</scope>
    <source>
        <strain evidence="2">CBS 10737</strain>
    </source>
</reference>
<feature type="compositionally biased region" description="Polar residues" evidence="1">
    <location>
        <begin position="134"/>
        <end position="152"/>
    </location>
</feature>
<dbReference type="GeneID" id="96955763"/>
<feature type="region of interest" description="Disordered" evidence="1">
    <location>
        <begin position="99"/>
        <end position="152"/>
    </location>
</feature>
<sequence>MRLKPQAERNRYRPVSNAELATRSEGIDTKIEHGCKVSSDTFENYKKAAENYGNTGRPADKIILLCNVCKLEGELNIDGSEGSRIIRNADENLWFNQGQDVRRKRMDSSFDDTQDLHQPPTSDPDWEPQEDGSWKNSRTGETFTGISGSSNS</sequence>
<gene>
    <name evidence="2" type="ORF">I206_105583</name>
</gene>
<evidence type="ECO:0000256" key="1">
    <source>
        <dbReference type="SAM" id="MobiDB-lite"/>
    </source>
</evidence>
<name>A0AAJ8L8Q2_9TREE</name>
<proteinExistence type="predicted"/>
<dbReference type="KEGG" id="kpin:96955763"/>